<proteinExistence type="predicted"/>
<gene>
    <name evidence="3" type="ORF">VFH_II103400</name>
</gene>
<evidence type="ECO:0000256" key="1">
    <source>
        <dbReference type="SAM" id="MobiDB-lite"/>
    </source>
</evidence>
<keyword evidence="4" id="KW-1185">Reference proteome</keyword>
<dbReference type="EMBL" id="OX451737">
    <property type="protein sequence ID" value="CAI8597910.1"/>
    <property type="molecule type" value="Genomic_DNA"/>
</dbReference>
<feature type="compositionally biased region" description="Basic residues" evidence="1">
    <location>
        <begin position="186"/>
        <end position="204"/>
    </location>
</feature>
<keyword evidence="2" id="KW-0472">Membrane</keyword>
<organism evidence="3 4">
    <name type="scientific">Vicia faba</name>
    <name type="common">Broad bean</name>
    <name type="synonym">Faba vulgaris</name>
    <dbReference type="NCBI Taxonomy" id="3906"/>
    <lineage>
        <taxon>Eukaryota</taxon>
        <taxon>Viridiplantae</taxon>
        <taxon>Streptophyta</taxon>
        <taxon>Embryophyta</taxon>
        <taxon>Tracheophyta</taxon>
        <taxon>Spermatophyta</taxon>
        <taxon>Magnoliopsida</taxon>
        <taxon>eudicotyledons</taxon>
        <taxon>Gunneridae</taxon>
        <taxon>Pentapetalae</taxon>
        <taxon>rosids</taxon>
        <taxon>fabids</taxon>
        <taxon>Fabales</taxon>
        <taxon>Fabaceae</taxon>
        <taxon>Papilionoideae</taxon>
        <taxon>50 kb inversion clade</taxon>
        <taxon>NPAAA clade</taxon>
        <taxon>Hologalegina</taxon>
        <taxon>IRL clade</taxon>
        <taxon>Fabeae</taxon>
        <taxon>Vicia</taxon>
    </lineage>
</organism>
<accession>A0AAV0ZGY0</accession>
<evidence type="ECO:0000256" key="2">
    <source>
        <dbReference type="SAM" id="Phobius"/>
    </source>
</evidence>
<sequence>MLFSTYIVDGFGFLSLFFSSIALILSTIILYIWKHKAVTLDENVLASRGRENVETTTPMLMNESIIEAIEMKEEEASAVANYDSYSDLDGSISDEESLIEISLPSGHLMDKHKQEFNQQRLMELLAEFNDMFEEENLIEIDISMGSIKCSSSSAPPTKALCSALRRLLEGLRRPARRRPSQAAVSHRARRPPARRRPRISRRHSLPPSSKPPPPSNYDSGKKFSILFNFIVYLWIAKREIVSLETSERNVNGPLRNTQFIFNLSNLIELSSCH</sequence>
<dbReference type="PANTHER" id="PTHR35708">
    <property type="entry name" value="GB|AAD25831.1"/>
    <property type="match status" value="1"/>
</dbReference>
<feature type="transmembrane region" description="Helical" evidence="2">
    <location>
        <begin position="12"/>
        <end position="33"/>
    </location>
</feature>
<evidence type="ECO:0000313" key="4">
    <source>
        <dbReference type="Proteomes" id="UP001157006"/>
    </source>
</evidence>
<keyword evidence="2" id="KW-1133">Transmembrane helix</keyword>
<protein>
    <submittedName>
        <fullName evidence="3">Uncharacterized protein</fullName>
    </submittedName>
</protein>
<reference evidence="3 4" key="1">
    <citation type="submission" date="2023-01" db="EMBL/GenBank/DDBJ databases">
        <authorList>
            <person name="Kreplak J."/>
        </authorList>
    </citation>
    <scope>NUCLEOTIDE SEQUENCE [LARGE SCALE GENOMIC DNA]</scope>
</reference>
<keyword evidence="2" id="KW-0812">Transmembrane</keyword>
<dbReference type="AlphaFoldDB" id="A0AAV0ZGY0"/>
<name>A0AAV0ZGY0_VICFA</name>
<feature type="region of interest" description="Disordered" evidence="1">
    <location>
        <begin position="174"/>
        <end position="217"/>
    </location>
</feature>
<dbReference type="PANTHER" id="PTHR35708:SF3">
    <property type="entry name" value="GB|AAD25831.1"/>
    <property type="match status" value="1"/>
</dbReference>
<evidence type="ECO:0000313" key="3">
    <source>
        <dbReference type="EMBL" id="CAI8597910.1"/>
    </source>
</evidence>
<dbReference type="Proteomes" id="UP001157006">
    <property type="component" value="Chromosome 2"/>
</dbReference>